<dbReference type="Proteomes" id="UP000289738">
    <property type="component" value="Chromosome A01"/>
</dbReference>
<proteinExistence type="predicted"/>
<evidence type="ECO:0000313" key="2">
    <source>
        <dbReference type="Proteomes" id="UP000289738"/>
    </source>
</evidence>
<organism evidence="1 2">
    <name type="scientific">Arachis hypogaea</name>
    <name type="common">Peanut</name>
    <dbReference type="NCBI Taxonomy" id="3818"/>
    <lineage>
        <taxon>Eukaryota</taxon>
        <taxon>Viridiplantae</taxon>
        <taxon>Streptophyta</taxon>
        <taxon>Embryophyta</taxon>
        <taxon>Tracheophyta</taxon>
        <taxon>Spermatophyta</taxon>
        <taxon>Magnoliopsida</taxon>
        <taxon>eudicotyledons</taxon>
        <taxon>Gunneridae</taxon>
        <taxon>Pentapetalae</taxon>
        <taxon>rosids</taxon>
        <taxon>fabids</taxon>
        <taxon>Fabales</taxon>
        <taxon>Fabaceae</taxon>
        <taxon>Papilionoideae</taxon>
        <taxon>50 kb inversion clade</taxon>
        <taxon>dalbergioids sensu lato</taxon>
        <taxon>Dalbergieae</taxon>
        <taxon>Pterocarpus clade</taxon>
        <taxon>Arachis</taxon>
    </lineage>
</organism>
<accession>A0A445EJD1</accession>
<gene>
    <name evidence="1" type="ORF">Ahy_A01g000098</name>
</gene>
<dbReference type="InterPro" id="IPR034573">
    <property type="entry name" value="SDH7"/>
</dbReference>
<protein>
    <submittedName>
        <fullName evidence="1">Uncharacterized protein</fullName>
    </submittedName>
</protein>
<dbReference type="GO" id="GO:0045273">
    <property type="term" value="C:respiratory chain complex II (succinate dehydrogenase)"/>
    <property type="evidence" value="ECO:0007669"/>
    <property type="project" value="InterPro"/>
</dbReference>
<dbReference type="PANTHER" id="PTHR36041">
    <property type="entry name" value="SUCCINATE DEHYDROGENASE SUBUNIT 7A, MITOCHONDRIAL-RELATED"/>
    <property type="match status" value="1"/>
</dbReference>
<keyword evidence="2" id="KW-1185">Reference proteome</keyword>
<dbReference type="EMBL" id="SDMP01000001">
    <property type="protein sequence ID" value="RYR75548.1"/>
    <property type="molecule type" value="Genomic_DNA"/>
</dbReference>
<dbReference type="AlphaFoldDB" id="A0A445EJD1"/>
<sequence length="82" mass="8886">MASNFASIANGPELMGKTCLHSHAVNTISNLDLLKKRYGTQLLQLLAEDAALKPFKSYKQSVKKLKKIGNILTIVVVAGMEA</sequence>
<reference evidence="1 2" key="1">
    <citation type="submission" date="2019-01" db="EMBL/GenBank/DDBJ databases">
        <title>Sequencing of cultivated peanut Arachis hypogaea provides insights into genome evolution and oil improvement.</title>
        <authorList>
            <person name="Chen X."/>
        </authorList>
    </citation>
    <scope>NUCLEOTIDE SEQUENCE [LARGE SCALE GENOMIC DNA]</scope>
    <source>
        <strain evidence="2">cv. Fuhuasheng</strain>
        <tissue evidence="1">Leaves</tissue>
    </source>
</reference>
<evidence type="ECO:0000313" key="1">
    <source>
        <dbReference type="EMBL" id="RYR75548.1"/>
    </source>
</evidence>
<name>A0A445EJD1_ARAHY</name>
<dbReference type="PANTHER" id="PTHR36041:SF2">
    <property type="entry name" value="SUCCINATE DEHYDROGENASE SUBUNIT 7A, MITOCHONDRIAL-RELATED"/>
    <property type="match status" value="1"/>
</dbReference>
<comment type="caution">
    <text evidence="1">The sequence shown here is derived from an EMBL/GenBank/DDBJ whole genome shotgun (WGS) entry which is preliminary data.</text>
</comment>